<proteinExistence type="predicted"/>
<dbReference type="AlphaFoldDB" id="A0A4C1WVS7"/>
<evidence type="ECO:0000313" key="2">
    <source>
        <dbReference type="Proteomes" id="UP000299102"/>
    </source>
</evidence>
<dbReference type="Proteomes" id="UP000299102">
    <property type="component" value="Unassembled WGS sequence"/>
</dbReference>
<dbReference type="EMBL" id="BGZK01000641">
    <property type="protein sequence ID" value="GBP54165.1"/>
    <property type="molecule type" value="Genomic_DNA"/>
</dbReference>
<keyword evidence="2" id="KW-1185">Reference proteome</keyword>
<accession>A0A4C1WVS7</accession>
<organism evidence="1 2">
    <name type="scientific">Eumeta variegata</name>
    <name type="common">Bagworm moth</name>
    <name type="synonym">Eumeta japonica</name>
    <dbReference type="NCBI Taxonomy" id="151549"/>
    <lineage>
        <taxon>Eukaryota</taxon>
        <taxon>Metazoa</taxon>
        <taxon>Ecdysozoa</taxon>
        <taxon>Arthropoda</taxon>
        <taxon>Hexapoda</taxon>
        <taxon>Insecta</taxon>
        <taxon>Pterygota</taxon>
        <taxon>Neoptera</taxon>
        <taxon>Endopterygota</taxon>
        <taxon>Lepidoptera</taxon>
        <taxon>Glossata</taxon>
        <taxon>Ditrysia</taxon>
        <taxon>Tineoidea</taxon>
        <taxon>Psychidae</taxon>
        <taxon>Oiketicinae</taxon>
        <taxon>Eumeta</taxon>
    </lineage>
</organism>
<protein>
    <submittedName>
        <fullName evidence="1">Uncharacterized protein</fullName>
    </submittedName>
</protein>
<gene>
    <name evidence="1" type="ORF">EVAR_43190_1</name>
</gene>
<dbReference type="OrthoDB" id="3598281at2759"/>
<name>A0A4C1WVS7_EUMVA</name>
<sequence>MALLSYSLSSLCSRGHVIGTKFLMAGLEEIGILLRDRTEKNVIVKPTRVGERRALIGGSHRARLVGGRATCLRLRAITENRDILSRSLTLKTDSTGTRTKAKRLVRRAALGRQIVSIDYGGRGRGADPNKRLSIRLVASIKTVERRRAGRGEVVTCPIAAPSAAAPSTRRGPHCSFVTPTASVDFCRQPADVDGRQTSTPAIASNELHGESAAWNESRMDSCGRAALWSPRLQHDHGRPDRGGTTLSRRIRACSNSLCSYISSSDRVPVAHSPSLTPQPTSADALPTSFSIRYPIPTREAGNAPVNPNLMDEETQTLLTQWKMDDYIELFKENLKAIRVVAVENAKEFSDVSDFILNINNELEDLPLGNYKIATTTEKRVQKVWSNKQKVIIIVNSSALTYYLESVSSDNALFEFEDSSDLLQWLENCTDPWDTVESHWIRTAGTRLKLLSRAILKRAVRSQAYVPSSRGVRFRNTQKRRGRLSNKAVAGIGSPADAVSSKKKRVRF</sequence>
<reference evidence="1 2" key="1">
    <citation type="journal article" date="2019" name="Commun. Biol.">
        <title>The bagworm genome reveals a unique fibroin gene that provides high tensile strength.</title>
        <authorList>
            <person name="Kono N."/>
            <person name="Nakamura H."/>
            <person name="Ohtoshi R."/>
            <person name="Tomita M."/>
            <person name="Numata K."/>
            <person name="Arakawa K."/>
        </authorList>
    </citation>
    <scope>NUCLEOTIDE SEQUENCE [LARGE SCALE GENOMIC DNA]</scope>
</reference>
<comment type="caution">
    <text evidence="1">The sequence shown here is derived from an EMBL/GenBank/DDBJ whole genome shotgun (WGS) entry which is preliminary data.</text>
</comment>
<evidence type="ECO:0000313" key="1">
    <source>
        <dbReference type="EMBL" id="GBP54165.1"/>
    </source>
</evidence>